<reference evidence="2 4" key="2">
    <citation type="journal article" date="2018" name="Genome Announc.">
        <title>Draft Genome Sequence of Lactobacillus paracasei DUP 13076, Which Exhibits Potent Antipathogenic Effects against Salmonella enterica Serovars Enteritidis, Typhimurium, and Heidelberg.</title>
        <authorList>
            <person name="Muyyarikkandy M.S."/>
            <person name="Alqahtani F.H."/>
            <person name="Mandoiu I."/>
            <person name="Amalaradjou M.A."/>
        </authorList>
    </citation>
    <scope>NUCLEOTIDE SEQUENCE [LARGE SCALE GENOMIC DNA]</scope>
    <source>
        <strain evidence="2 4">DUP 13076</strain>
    </source>
</reference>
<keyword evidence="1" id="KW-0812">Transmembrane</keyword>
<name>A0A1V0Q7V5_LACPA</name>
<dbReference type="KEGG" id="lce:LC2W_0003"/>
<proteinExistence type="predicted"/>
<evidence type="ECO:0000313" key="5">
    <source>
        <dbReference type="Proteomes" id="UP000237433"/>
    </source>
</evidence>
<accession>K0N482</accession>
<reference evidence="3 5" key="1">
    <citation type="journal article" date="2015" name="J. Am. Soc. Brew. Chem.">
        <title>Dissolved carbon dioxide selects for lactic acid bacteria able to grow in and spoil packaged beer.</title>
        <authorList>
            <person name="Bergsveinson J."/>
            <person name="Redekop A."/>
            <person name="Zoerb S."/>
            <person name="Ziola B."/>
        </authorList>
    </citation>
    <scope>NUCLEOTIDE SEQUENCE [LARGE SCALE GENOMIC DNA]</scope>
    <source>
        <strain evidence="3 5">CCC B1205</strain>
    </source>
</reference>
<sequence>MTSTTKSVFGIFLISSVATYVYGNFNTDFHNWLNPMTILVSVLMGCVLAFVYYYFVKRKH</sequence>
<keyword evidence="1" id="KW-1133">Transmembrane helix</keyword>
<dbReference type="EMBL" id="PKQJ01000003">
    <property type="protein sequence ID" value="PLC47151.1"/>
    <property type="molecule type" value="Genomic_DNA"/>
</dbReference>
<feature type="transmembrane region" description="Helical" evidence="1">
    <location>
        <begin position="33"/>
        <end position="55"/>
    </location>
</feature>
<keyword evidence="1" id="KW-0472">Membrane</keyword>
<organism evidence="2 4">
    <name type="scientific">Lacticaseibacillus paracasei</name>
    <name type="common">Lactobacillus paracasei</name>
    <dbReference type="NCBI Taxonomy" id="1597"/>
    <lineage>
        <taxon>Bacteria</taxon>
        <taxon>Bacillati</taxon>
        <taxon>Bacillota</taxon>
        <taxon>Bacilli</taxon>
        <taxon>Lactobacillales</taxon>
        <taxon>Lactobacillaceae</taxon>
        <taxon>Lacticaseibacillus</taxon>
    </lineage>
</organism>
<evidence type="ECO:0000313" key="3">
    <source>
        <dbReference type="EMBL" id="POE40659.1"/>
    </source>
</evidence>
<accession>A0A1V0Q7V5</accession>
<comment type="caution">
    <text evidence="2">The sequence shown here is derived from an EMBL/GenBank/DDBJ whole genome shotgun (WGS) entry which is preliminary data.</text>
</comment>
<evidence type="ECO:0000256" key="1">
    <source>
        <dbReference type="SAM" id="Phobius"/>
    </source>
</evidence>
<evidence type="ECO:0000313" key="2">
    <source>
        <dbReference type="EMBL" id="PLC47151.1"/>
    </source>
</evidence>
<gene>
    <name evidence="3" type="ORF">ACX51_12000</name>
    <name evidence="2" type="ORF">C0Q90_04385</name>
</gene>
<protein>
    <submittedName>
        <fullName evidence="2">Uncharacterized protein</fullName>
    </submittedName>
</protein>
<evidence type="ECO:0000313" key="4">
    <source>
        <dbReference type="Proteomes" id="UP000234512"/>
    </source>
</evidence>
<dbReference type="Proteomes" id="UP000237433">
    <property type="component" value="Unassembled WGS sequence"/>
</dbReference>
<dbReference type="EMBL" id="LGIY01000023">
    <property type="protein sequence ID" value="POE40659.1"/>
    <property type="molecule type" value="Genomic_DNA"/>
</dbReference>
<dbReference type="AlphaFoldDB" id="A0A1V0Q7V5"/>
<dbReference type="Proteomes" id="UP000234512">
    <property type="component" value="Unassembled WGS sequence"/>
</dbReference>